<dbReference type="InterPro" id="IPR011006">
    <property type="entry name" value="CheY-like_superfamily"/>
</dbReference>
<protein>
    <submittedName>
        <fullName evidence="3">Transcriptional regulatory protein CssR</fullName>
    </submittedName>
</protein>
<proteinExistence type="predicted"/>
<keyword evidence="1" id="KW-0597">Phosphoprotein</keyword>
<dbReference type="SUPFAM" id="SSF52172">
    <property type="entry name" value="CheY-like"/>
    <property type="match status" value="1"/>
</dbReference>
<gene>
    <name evidence="3" type="primary">cssR</name>
    <name evidence="3" type="ORF">DDT42_01654</name>
</gene>
<feature type="modified residue" description="4-aspartylphosphate" evidence="1">
    <location>
        <position position="56"/>
    </location>
</feature>
<dbReference type="AlphaFoldDB" id="A0A9E2BIV2"/>
<dbReference type="Gene3D" id="3.40.50.2300">
    <property type="match status" value="1"/>
</dbReference>
<reference evidence="3 4" key="1">
    <citation type="journal article" date="2021" name="bioRxiv">
        <title>Unique metabolic strategies in Hadean analogues reveal hints for primordial physiology.</title>
        <authorList>
            <person name="Nobu M.K."/>
            <person name="Nakai R."/>
            <person name="Tamazawa S."/>
            <person name="Mori H."/>
            <person name="Toyoda A."/>
            <person name="Ijiri A."/>
            <person name="Suzuki S."/>
            <person name="Kurokawa K."/>
            <person name="Kamagata Y."/>
            <person name="Tamaki H."/>
        </authorList>
    </citation>
    <scope>NUCLEOTIDE SEQUENCE [LARGE SCALE GENOMIC DNA]</scope>
    <source>
        <strain evidence="3">BS525</strain>
    </source>
</reference>
<sequence>MAKEVFSIFAVEDDPVFSRMLKYVLELDPEHLVRMFAKGSDLIEALHDKPSLITIDYSLPDIQGDQLLSKIKAQVSDVPVVVKVRSL</sequence>
<feature type="domain" description="Response regulatory" evidence="2">
    <location>
        <begin position="7"/>
        <end position="87"/>
    </location>
</feature>
<evidence type="ECO:0000256" key="1">
    <source>
        <dbReference type="PROSITE-ProRule" id="PRU00169"/>
    </source>
</evidence>
<dbReference type="PROSITE" id="PS50110">
    <property type="entry name" value="RESPONSE_REGULATORY"/>
    <property type="match status" value="1"/>
</dbReference>
<dbReference type="GO" id="GO:0000160">
    <property type="term" value="P:phosphorelay signal transduction system"/>
    <property type="evidence" value="ECO:0007669"/>
    <property type="project" value="InterPro"/>
</dbReference>
<dbReference type="Pfam" id="PF00072">
    <property type="entry name" value="Response_reg"/>
    <property type="match status" value="1"/>
</dbReference>
<evidence type="ECO:0000313" key="4">
    <source>
        <dbReference type="Proteomes" id="UP000811545"/>
    </source>
</evidence>
<dbReference type="InterPro" id="IPR001789">
    <property type="entry name" value="Sig_transdc_resp-reg_receiver"/>
</dbReference>
<dbReference type="EMBL" id="QLTW01000168">
    <property type="protein sequence ID" value="MBT9145777.1"/>
    <property type="molecule type" value="Genomic_DNA"/>
</dbReference>
<comment type="caution">
    <text evidence="3">The sequence shown here is derived from an EMBL/GenBank/DDBJ whole genome shotgun (WGS) entry which is preliminary data.</text>
</comment>
<dbReference type="Proteomes" id="UP000811545">
    <property type="component" value="Unassembled WGS sequence"/>
</dbReference>
<evidence type="ECO:0000313" key="3">
    <source>
        <dbReference type="EMBL" id="MBT9145777.1"/>
    </source>
</evidence>
<name>A0A9E2BIV2_PSYF1</name>
<accession>A0A9E2BIV2</accession>
<evidence type="ECO:0000259" key="2">
    <source>
        <dbReference type="PROSITE" id="PS50110"/>
    </source>
</evidence>
<organism evidence="3 4">
    <name type="scientific">Psychracetigena formicireducens</name>
    <dbReference type="NCBI Taxonomy" id="2986056"/>
    <lineage>
        <taxon>Bacteria</taxon>
        <taxon>Bacillati</taxon>
        <taxon>Candidatus Lithacetigenota</taxon>
        <taxon>Candidatus Psychracetigena</taxon>
    </lineage>
</organism>